<feature type="transmembrane region" description="Helical" evidence="2">
    <location>
        <begin position="91"/>
        <end position="116"/>
    </location>
</feature>
<accession>A0A9P9L8Z6</accession>
<feature type="transmembrane region" description="Helical" evidence="2">
    <location>
        <begin position="204"/>
        <end position="226"/>
    </location>
</feature>
<reference evidence="3" key="1">
    <citation type="journal article" date="2021" name="Nat. Commun.">
        <title>Genetic determinants of endophytism in the Arabidopsis root mycobiome.</title>
        <authorList>
            <person name="Mesny F."/>
            <person name="Miyauchi S."/>
            <person name="Thiergart T."/>
            <person name="Pickel B."/>
            <person name="Atanasova L."/>
            <person name="Karlsson M."/>
            <person name="Huettel B."/>
            <person name="Barry K.W."/>
            <person name="Haridas S."/>
            <person name="Chen C."/>
            <person name="Bauer D."/>
            <person name="Andreopoulos W."/>
            <person name="Pangilinan J."/>
            <person name="LaButti K."/>
            <person name="Riley R."/>
            <person name="Lipzen A."/>
            <person name="Clum A."/>
            <person name="Drula E."/>
            <person name="Henrissat B."/>
            <person name="Kohler A."/>
            <person name="Grigoriev I.V."/>
            <person name="Martin F.M."/>
            <person name="Hacquard S."/>
        </authorList>
    </citation>
    <scope>NUCLEOTIDE SEQUENCE</scope>
    <source>
        <strain evidence="3">FSSC 5 MPI-SDFR-AT-0091</strain>
    </source>
</reference>
<proteinExistence type="predicted"/>
<protein>
    <submittedName>
        <fullName evidence="3">Uncharacterized protein</fullName>
    </submittedName>
</protein>
<sequence>MGAKVKVKPPKAKASKSKSKSKDRKGSEESKQGEAATAGTDPGGYEEWLGRNTGSYNSSSSNATLPPIPIEWNISPTNLDSVQCPSVGSTVGWFIATDLFSACASFFLCLVLIALFEPVYGRNNKKPNKRCWDAKRIWLTWLIGFAFEALGNLINAAIVVTSKGYGKLALGHVFLVYSSRPRIKVWVYAISRSSWSEGDYNIMKAYFSLAVVEIILHIMSATFVGITWSRYPNEPIKEYMSSVTVYMQVAAGILVLCVLLVAPIWRHSKDPRWLPSYFLDFALLFLFFGTVYAAPWAYWGIFLQLPGPLWCPPKIVGQGVVWVIFSTLSSGLSI</sequence>
<evidence type="ECO:0000256" key="2">
    <source>
        <dbReference type="SAM" id="Phobius"/>
    </source>
</evidence>
<feature type="transmembrane region" description="Helical" evidence="2">
    <location>
        <begin position="137"/>
        <end position="158"/>
    </location>
</feature>
<feature type="transmembrane region" description="Helical" evidence="2">
    <location>
        <begin position="315"/>
        <end position="333"/>
    </location>
</feature>
<gene>
    <name evidence="3" type="ORF">B0J15DRAFT_531575</name>
</gene>
<keyword evidence="2" id="KW-1133">Transmembrane helix</keyword>
<dbReference type="OrthoDB" id="3525430at2759"/>
<evidence type="ECO:0000256" key="1">
    <source>
        <dbReference type="SAM" id="MobiDB-lite"/>
    </source>
</evidence>
<evidence type="ECO:0000313" key="4">
    <source>
        <dbReference type="Proteomes" id="UP000736672"/>
    </source>
</evidence>
<feature type="region of interest" description="Disordered" evidence="1">
    <location>
        <begin position="1"/>
        <end position="45"/>
    </location>
</feature>
<comment type="caution">
    <text evidence="3">The sequence shown here is derived from an EMBL/GenBank/DDBJ whole genome shotgun (WGS) entry which is preliminary data.</text>
</comment>
<keyword evidence="4" id="KW-1185">Reference proteome</keyword>
<feature type="compositionally biased region" description="Basic residues" evidence="1">
    <location>
        <begin position="1"/>
        <end position="23"/>
    </location>
</feature>
<feature type="transmembrane region" description="Helical" evidence="2">
    <location>
        <begin position="246"/>
        <end position="265"/>
    </location>
</feature>
<keyword evidence="2" id="KW-0812">Transmembrane</keyword>
<organism evidence="3 4">
    <name type="scientific">Fusarium solani</name>
    <name type="common">Filamentous fungus</name>
    <dbReference type="NCBI Taxonomy" id="169388"/>
    <lineage>
        <taxon>Eukaryota</taxon>
        <taxon>Fungi</taxon>
        <taxon>Dikarya</taxon>
        <taxon>Ascomycota</taxon>
        <taxon>Pezizomycotina</taxon>
        <taxon>Sordariomycetes</taxon>
        <taxon>Hypocreomycetidae</taxon>
        <taxon>Hypocreales</taxon>
        <taxon>Nectriaceae</taxon>
        <taxon>Fusarium</taxon>
        <taxon>Fusarium solani species complex</taxon>
    </lineage>
</organism>
<evidence type="ECO:0000313" key="3">
    <source>
        <dbReference type="EMBL" id="KAH7276147.1"/>
    </source>
</evidence>
<feature type="transmembrane region" description="Helical" evidence="2">
    <location>
        <begin position="277"/>
        <end position="295"/>
    </location>
</feature>
<dbReference type="Proteomes" id="UP000736672">
    <property type="component" value="Unassembled WGS sequence"/>
</dbReference>
<keyword evidence="2" id="KW-0472">Membrane</keyword>
<name>A0A9P9L8Z6_FUSSL</name>
<dbReference type="AlphaFoldDB" id="A0A9P9L8Z6"/>
<feature type="transmembrane region" description="Helical" evidence="2">
    <location>
        <begin position="164"/>
        <end position="183"/>
    </location>
</feature>
<dbReference type="EMBL" id="JAGTJS010000001">
    <property type="protein sequence ID" value="KAH7276147.1"/>
    <property type="molecule type" value="Genomic_DNA"/>
</dbReference>